<feature type="signal peptide" evidence="1">
    <location>
        <begin position="1"/>
        <end position="23"/>
    </location>
</feature>
<evidence type="ECO:0000313" key="3">
    <source>
        <dbReference type="Proteomes" id="UP000184041"/>
    </source>
</evidence>
<accession>A0A1M5IR54</accession>
<dbReference type="STRING" id="1194090.SAMN05443144_12435"/>
<keyword evidence="1" id="KW-0732">Signal</keyword>
<evidence type="ECO:0000256" key="1">
    <source>
        <dbReference type="SAM" id="SignalP"/>
    </source>
</evidence>
<keyword evidence="3" id="KW-1185">Reference proteome</keyword>
<name>A0A1M5IR54_9BACT</name>
<organism evidence="2 3">
    <name type="scientific">Fodinibius roseus</name>
    <dbReference type="NCBI Taxonomy" id="1194090"/>
    <lineage>
        <taxon>Bacteria</taxon>
        <taxon>Pseudomonadati</taxon>
        <taxon>Balneolota</taxon>
        <taxon>Balneolia</taxon>
        <taxon>Balneolales</taxon>
        <taxon>Balneolaceae</taxon>
        <taxon>Fodinibius</taxon>
    </lineage>
</organism>
<evidence type="ECO:0000313" key="2">
    <source>
        <dbReference type="EMBL" id="SHG30797.1"/>
    </source>
</evidence>
<evidence type="ECO:0008006" key="4">
    <source>
        <dbReference type="Google" id="ProtNLM"/>
    </source>
</evidence>
<reference evidence="2 3" key="1">
    <citation type="submission" date="2016-11" db="EMBL/GenBank/DDBJ databases">
        <authorList>
            <person name="Jaros S."/>
            <person name="Januszkiewicz K."/>
            <person name="Wedrychowicz H."/>
        </authorList>
    </citation>
    <scope>NUCLEOTIDE SEQUENCE [LARGE SCALE GENOMIC DNA]</scope>
    <source>
        <strain evidence="2 3">DSM 21986</strain>
    </source>
</reference>
<proteinExistence type="predicted"/>
<gene>
    <name evidence="2" type="ORF">SAMN05443144_12435</name>
</gene>
<protein>
    <recommendedName>
        <fullName evidence="4">Outer membrane protein beta-barrel domain-containing protein</fullName>
    </recommendedName>
</protein>
<feature type="chain" id="PRO_5012274063" description="Outer membrane protein beta-barrel domain-containing protein" evidence="1">
    <location>
        <begin position="24"/>
        <end position="153"/>
    </location>
</feature>
<sequence length="153" mass="16964">MKKILLILLFCGSLLSVSHSALAQETRIGVGAILNDPTGLSAKAWISEDLAIDGALSFSLGEDISQVYLHTNVLEHRDMVIDNFQLYYGLGLRLLWTDVSDDFVTGLRVPAGTVYSIEDSDLEAFFELAPIIDFSPYFRFHFAGALGMRLYLN</sequence>
<dbReference type="Proteomes" id="UP000184041">
    <property type="component" value="Unassembled WGS sequence"/>
</dbReference>
<dbReference type="RefSeq" id="WP_084088411.1">
    <property type="nucleotide sequence ID" value="NZ_FQUS01000024.1"/>
</dbReference>
<dbReference type="AlphaFoldDB" id="A0A1M5IR54"/>
<dbReference type="OrthoDB" id="1524593at2"/>
<dbReference type="EMBL" id="FQUS01000024">
    <property type="protein sequence ID" value="SHG30797.1"/>
    <property type="molecule type" value="Genomic_DNA"/>
</dbReference>